<protein>
    <recommendedName>
        <fullName evidence="3">DUF2971 domain-containing protein</fullName>
    </recommendedName>
</protein>
<evidence type="ECO:0000313" key="1">
    <source>
        <dbReference type="EMBL" id="PRM92597.1"/>
    </source>
</evidence>
<dbReference type="InterPro" id="IPR021352">
    <property type="entry name" value="DUF2971"/>
</dbReference>
<comment type="caution">
    <text evidence="1">The sequence shown here is derived from an EMBL/GenBank/DDBJ whole genome shotgun (WGS) entry which is preliminary data.</text>
</comment>
<name>A0A2S9T169_9BACT</name>
<accession>A0A2S9T169</accession>
<gene>
    <name evidence="1" type="ORF">CJ673_10165</name>
</gene>
<evidence type="ECO:0000313" key="2">
    <source>
        <dbReference type="Proteomes" id="UP000238281"/>
    </source>
</evidence>
<dbReference type="Proteomes" id="UP000238281">
    <property type="component" value="Unassembled WGS sequence"/>
</dbReference>
<reference evidence="1 2" key="1">
    <citation type="submission" date="2017-09" db="EMBL/GenBank/DDBJ databases">
        <title>Reassesment of A. cryaerophilus.</title>
        <authorList>
            <person name="Perez-Cataluna A."/>
            <person name="Collado L."/>
            <person name="Salgado O."/>
            <person name="Lefinanco V."/>
            <person name="Figueras M.J."/>
        </authorList>
    </citation>
    <scope>NUCLEOTIDE SEQUENCE [LARGE SCALE GENOMIC DNA]</scope>
    <source>
        <strain evidence="1 2">LMG 10210</strain>
    </source>
</reference>
<sequence length="201" mass="23332">MSEISKKNLEVTYESGTKRTCVSCWHQNNVESEAMWKLYTDNNKGIAIKSNISLLRKAININNNIPVVIGKVQYIDYFDVSLADLDFSNWENSGGFFKRKEYSHENEIRICHKPFVDPSLMQHFVLDSMSEGKAWNGFEIKPFELKINPLELIEEIIISPYIKEPFASSVVAVCKKYNIPENKVRKSNLLDDYKKMIFYSN</sequence>
<proteinExistence type="predicted"/>
<dbReference type="RefSeq" id="WP_105916063.1">
    <property type="nucleotide sequence ID" value="NZ_NXGE01000009.1"/>
</dbReference>
<dbReference type="EMBL" id="NXGE01000009">
    <property type="protein sequence ID" value="PRM92597.1"/>
    <property type="molecule type" value="Genomic_DNA"/>
</dbReference>
<organism evidence="1 2">
    <name type="scientific">Aliarcobacter cryaerophilus</name>
    <dbReference type="NCBI Taxonomy" id="28198"/>
    <lineage>
        <taxon>Bacteria</taxon>
        <taxon>Pseudomonadati</taxon>
        <taxon>Campylobacterota</taxon>
        <taxon>Epsilonproteobacteria</taxon>
        <taxon>Campylobacterales</taxon>
        <taxon>Arcobacteraceae</taxon>
        <taxon>Aliarcobacter</taxon>
    </lineage>
</organism>
<dbReference type="Pfam" id="PF11185">
    <property type="entry name" value="DUF2971"/>
    <property type="match status" value="1"/>
</dbReference>
<evidence type="ECO:0008006" key="3">
    <source>
        <dbReference type="Google" id="ProtNLM"/>
    </source>
</evidence>
<dbReference type="AlphaFoldDB" id="A0A2S9T169"/>